<keyword evidence="2" id="KW-1185">Reference proteome</keyword>
<dbReference type="Proteomes" id="UP000054010">
    <property type="component" value="Unassembled WGS sequence"/>
</dbReference>
<dbReference type="STRING" id="765420.OSCT_3134"/>
<accession>E1III3</accession>
<dbReference type="AlphaFoldDB" id="E1III3"/>
<reference evidence="1 2" key="1">
    <citation type="journal article" date="2011" name="J. Bacteriol.">
        <title>Draft genome sequence of the anoxygenic filamentous phototrophic bacterium Oscillochloris trichoides subsp. DG-6.</title>
        <authorList>
            <person name="Kuznetsov B.B."/>
            <person name="Ivanovsky R.N."/>
            <person name="Keppen O.I."/>
            <person name="Sukhacheva M.V."/>
            <person name="Bumazhkin B.K."/>
            <person name="Patutina E.O."/>
            <person name="Beletsky A.V."/>
            <person name="Mardanov A.V."/>
            <person name="Baslerov R.V."/>
            <person name="Panteleeva A.N."/>
            <person name="Kolganova T.V."/>
            <person name="Ravin N.V."/>
            <person name="Skryabin K.G."/>
        </authorList>
    </citation>
    <scope>NUCLEOTIDE SEQUENCE [LARGE SCALE GENOMIC DNA]</scope>
    <source>
        <strain evidence="1 2">DG-6</strain>
    </source>
</reference>
<sequence>MARTLWCGMATGDPNQLADGYFGAMSVAVGLGVGGALGGEGRLGLDDLEGEGSLQRRRVAFSVGSRGEELASQSLLDAVTRKGRQIFQDSETQRLLDYFKANASSDGPSISLRLDPRKIEVLEEFLHGTQARLGIMDRMTVAEYERHVKGFMIRHQRLLGISDADVEWLIKSREMYQ</sequence>
<proteinExistence type="predicted"/>
<dbReference type="HOGENOM" id="CLU_1516448_0_0_0"/>
<comment type="caution">
    <text evidence="1">The sequence shown here is derived from an EMBL/GenBank/DDBJ whole genome shotgun (WGS) entry which is preliminary data.</text>
</comment>
<gene>
    <name evidence="1" type="ORF">OSCT_3134</name>
</gene>
<evidence type="ECO:0000313" key="2">
    <source>
        <dbReference type="Proteomes" id="UP000054010"/>
    </source>
</evidence>
<evidence type="ECO:0000313" key="1">
    <source>
        <dbReference type="EMBL" id="EFO79005.1"/>
    </source>
</evidence>
<name>E1III3_9CHLR</name>
<organism evidence="1 2">
    <name type="scientific">Oscillochloris trichoides DG-6</name>
    <dbReference type="NCBI Taxonomy" id="765420"/>
    <lineage>
        <taxon>Bacteria</taxon>
        <taxon>Bacillati</taxon>
        <taxon>Chloroflexota</taxon>
        <taxon>Chloroflexia</taxon>
        <taxon>Chloroflexales</taxon>
        <taxon>Chloroflexineae</taxon>
        <taxon>Oscillochloridaceae</taxon>
        <taxon>Oscillochloris</taxon>
    </lineage>
</organism>
<protein>
    <submittedName>
        <fullName evidence="1">Uncharacterized protein</fullName>
    </submittedName>
</protein>
<dbReference type="EMBL" id="ADVR01000135">
    <property type="protein sequence ID" value="EFO79005.1"/>
    <property type="molecule type" value="Genomic_DNA"/>
</dbReference>